<evidence type="ECO:0000259" key="8">
    <source>
        <dbReference type="Pfam" id="PF00482"/>
    </source>
</evidence>
<keyword evidence="4 7" id="KW-0812">Transmembrane</keyword>
<dbReference type="RefSeq" id="WP_117453607.1">
    <property type="nucleotide sequence ID" value="NZ_JAKVPQ010000010.1"/>
</dbReference>
<evidence type="ECO:0000313" key="10">
    <source>
        <dbReference type="Proteomes" id="UP001202402"/>
    </source>
</evidence>
<feature type="transmembrane region" description="Helical" evidence="7">
    <location>
        <begin position="367"/>
        <end position="391"/>
    </location>
</feature>
<dbReference type="PRINTS" id="PR00812">
    <property type="entry name" value="BCTERIALGSPF"/>
</dbReference>
<dbReference type="PANTHER" id="PTHR30012">
    <property type="entry name" value="GENERAL SECRETION PATHWAY PROTEIN"/>
    <property type="match status" value="1"/>
</dbReference>
<accession>A0ABS9RB98</accession>
<evidence type="ECO:0000256" key="4">
    <source>
        <dbReference type="ARBA" id="ARBA00022692"/>
    </source>
</evidence>
<dbReference type="InterPro" id="IPR042094">
    <property type="entry name" value="T2SS_GspF_sf"/>
</dbReference>
<evidence type="ECO:0000256" key="7">
    <source>
        <dbReference type="SAM" id="Phobius"/>
    </source>
</evidence>
<reference evidence="9 10" key="1">
    <citation type="submission" date="2022-02" db="EMBL/GenBank/DDBJ databases">
        <title>Genome of Erysipelotrichaceae sp. nov. NSJ-176 isolated from human feces.</title>
        <authorList>
            <person name="Abdugheni R."/>
        </authorList>
    </citation>
    <scope>NUCLEOTIDE SEQUENCE [LARGE SCALE GENOMIC DNA]</scope>
    <source>
        <strain evidence="9 10">NSJ-176</strain>
    </source>
</reference>
<comment type="subcellular location">
    <subcellularLocation>
        <location evidence="1">Cell membrane</location>
        <topology evidence="1">Multi-pass membrane protein</topology>
    </subcellularLocation>
</comment>
<keyword evidence="5 7" id="KW-1133">Transmembrane helix</keyword>
<evidence type="ECO:0000256" key="3">
    <source>
        <dbReference type="ARBA" id="ARBA00022475"/>
    </source>
</evidence>
<comment type="caution">
    <text evidence="9">The sequence shown here is derived from an EMBL/GenBank/DDBJ whole genome shotgun (WGS) entry which is preliminary data.</text>
</comment>
<sequence>MAKYQYTAKDMNSKRVKGKIEANDQQELVTLLRNQNQYLMTCKDITEKEKNDKKLNLKELSEFSRQIGTMLGSGVSLIRAMSILVQREENVKMKKIYKDMYVKLQQGFTLSTAMQDEGRAFPELMVNMYRSGENSGHMDQVAMTMAKQYDKDYKVQSKIKNAMIYPIILVFVMLGCAVLLFTIIIPSFIDVFGDMPLPFITQALMGISNVMTTNWYWIMIGVLVIVAAIASLLRIPSVRYKLDRLKLKLPIFGKLNRTIYTARFARTMCSLYTSGISIINGLMIVRSTIGNKFIEDQFDMVITSVRNGVSLSQSIQKVEGFDVKLASSIYIGEESGRLDEMLTTLADDFDYDSEMASQRMVTVIEPIMIVVMAIMVVIVMMGVLLPVVTLYNDPSALG</sequence>
<keyword evidence="6 7" id="KW-0472">Membrane</keyword>
<evidence type="ECO:0000313" key="9">
    <source>
        <dbReference type="EMBL" id="MCH4286049.1"/>
    </source>
</evidence>
<comment type="similarity">
    <text evidence="2">Belongs to the GSP F family.</text>
</comment>
<dbReference type="EMBL" id="JAKVPQ010000010">
    <property type="protein sequence ID" value="MCH4286049.1"/>
    <property type="molecule type" value="Genomic_DNA"/>
</dbReference>
<dbReference type="Proteomes" id="UP001202402">
    <property type="component" value="Unassembled WGS sequence"/>
</dbReference>
<name>A0ABS9RB98_9FIRM</name>
<feature type="transmembrane region" description="Helical" evidence="7">
    <location>
        <begin position="215"/>
        <end position="235"/>
    </location>
</feature>
<dbReference type="InterPro" id="IPR018076">
    <property type="entry name" value="T2SS_GspF_dom"/>
</dbReference>
<feature type="domain" description="Type II secretion system protein GspF" evidence="8">
    <location>
        <begin position="63"/>
        <end position="186"/>
    </location>
</feature>
<proteinExistence type="inferred from homology"/>
<evidence type="ECO:0000256" key="5">
    <source>
        <dbReference type="ARBA" id="ARBA00022989"/>
    </source>
</evidence>
<dbReference type="InterPro" id="IPR003004">
    <property type="entry name" value="GspF/PilC"/>
</dbReference>
<keyword evidence="3" id="KW-1003">Cell membrane</keyword>
<protein>
    <submittedName>
        <fullName evidence="9">Type II secretion system F family protein</fullName>
    </submittedName>
</protein>
<gene>
    <name evidence="9" type="ORF">LQE99_13045</name>
</gene>
<dbReference type="Gene3D" id="1.20.81.30">
    <property type="entry name" value="Type II secretion system (T2SS), domain F"/>
    <property type="match status" value="2"/>
</dbReference>
<dbReference type="Pfam" id="PF00482">
    <property type="entry name" value="T2SSF"/>
    <property type="match status" value="2"/>
</dbReference>
<evidence type="ECO:0000256" key="6">
    <source>
        <dbReference type="ARBA" id="ARBA00023136"/>
    </source>
</evidence>
<organism evidence="9 10">
    <name type="scientific">Amedibacillus hominis</name>
    <dbReference type="NCBI Taxonomy" id="2897776"/>
    <lineage>
        <taxon>Bacteria</taxon>
        <taxon>Bacillati</taxon>
        <taxon>Bacillota</taxon>
        <taxon>Erysipelotrichia</taxon>
        <taxon>Erysipelotrichales</taxon>
        <taxon>Erysipelotrichaceae</taxon>
        <taxon>Amedibacillus</taxon>
    </lineage>
</organism>
<feature type="transmembrane region" description="Helical" evidence="7">
    <location>
        <begin position="164"/>
        <end position="189"/>
    </location>
</feature>
<feature type="domain" description="Type II secretion system protein GspF" evidence="8">
    <location>
        <begin position="264"/>
        <end position="386"/>
    </location>
</feature>
<keyword evidence="10" id="KW-1185">Reference proteome</keyword>
<dbReference type="PANTHER" id="PTHR30012:SF0">
    <property type="entry name" value="TYPE II SECRETION SYSTEM PROTEIN F-RELATED"/>
    <property type="match status" value="1"/>
</dbReference>
<evidence type="ECO:0000256" key="1">
    <source>
        <dbReference type="ARBA" id="ARBA00004651"/>
    </source>
</evidence>
<evidence type="ECO:0000256" key="2">
    <source>
        <dbReference type="ARBA" id="ARBA00005745"/>
    </source>
</evidence>